<name>A0A4Z1JYT1_9HELO</name>
<gene>
    <name evidence="2" type="ORF">BELL_0070g00190</name>
</gene>
<dbReference type="OrthoDB" id="3530632at2759"/>
<comment type="caution">
    <text evidence="2">The sequence shown here is derived from an EMBL/GenBank/DDBJ whole genome shotgun (WGS) entry which is preliminary data.</text>
</comment>
<feature type="region of interest" description="Disordered" evidence="1">
    <location>
        <begin position="74"/>
        <end position="102"/>
    </location>
</feature>
<feature type="compositionally biased region" description="Polar residues" evidence="1">
    <location>
        <begin position="176"/>
        <end position="189"/>
    </location>
</feature>
<evidence type="ECO:0000256" key="1">
    <source>
        <dbReference type="SAM" id="MobiDB-lite"/>
    </source>
</evidence>
<feature type="region of interest" description="Disordered" evidence="1">
    <location>
        <begin position="176"/>
        <end position="207"/>
    </location>
</feature>
<evidence type="ECO:0000313" key="2">
    <source>
        <dbReference type="EMBL" id="TGO78334.1"/>
    </source>
</evidence>
<evidence type="ECO:0000313" key="3">
    <source>
        <dbReference type="Proteomes" id="UP000297229"/>
    </source>
</evidence>
<feature type="region of interest" description="Disordered" evidence="1">
    <location>
        <begin position="121"/>
        <end position="157"/>
    </location>
</feature>
<reference evidence="2 3" key="1">
    <citation type="submission" date="2017-12" db="EMBL/GenBank/DDBJ databases">
        <title>Comparative genomics of Botrytis spp.</title>
        <authorList>
            <person name="Valero-Jimenez C.A."/>
            <person name="Tapia P."/>
            <person name="Veloso J."/>
            <person name="Silva-Moreno E."/>
            <person name="Staats M."/>
            <person name="Valdes J.H."/>
            <person name="Van Kan J.A.L."/>
        </authorList>
    </citation>
    <scope>NUCLEOTIDE SEQUENCE [LARGE SCALE GENOMIC DNA]</scope>
    <source>
        <strain evidence="2 3">Be9601</strain>
    </source>
</reference>
<dbReference type="Proteomes" id="UP000297229">
    <property type="component" value="Unassembled WGS sequence"/>
</dbReference>
<keyword evidence="3" id="KW-1185">Reference proteome</keyword>
<sequence>MKYTNYGNRMDGMTSEQKIQDNQNFLERVYLHPLTQYQSGNCVDPTHVTYDRQHSRWIDPSPEVLEQICQRNGELEDPLSSEDNPRSLYPEVPNPNAPTEPHYAHNVLNRTDNSVLAQQTSTEASIAPSVSAAGHSIPVKNSNNHHTITTEDQSHRSQNLIDKNMQETQNENLIADAQSNSSDGETPETSKSKNKGASKRKHRPWTTRTESAYPRVWMTEEEMKLIDPDYEKNPRLAFQDMTNAKNGMKSFQIDWDQVELLNEHRRHVANQEKERMKRSAPGTYAKNFVPKPYCPKGRLRECRDEWLRRKQMGDASDSWTNRMRRMADHTRYNPELKGDSVQ</sequence>
<protein>
    <submittedName>
        <fullName evidence="2">Uncharacterized protein</fullName>
    </submittedName>
</protein>
<feature type="compositionally biased region" description="Basic and acidic residues" evidence="1">
    <location>
        <begin position="325"/>
        <end position="342"/>
    </location>
</feature>
<feature type="region of interest" description="Disordered" evidence="1">
    <location>
        <begin position="318"/>
        <end position="342"/>
    </location>
</feature>
<dbReference type="AlphaFoldDB" id="A0A4Z1JYT1"/>
<organism evidence="2 3">
    <name type="scientific">Botrytis elliptica</name>
    <dbReference type="NCBI Taxonomy" id="278938"/>
    <lineage>
        <taxon>Eukaryota</taxon>
        <taxon>Fungi</taxon>
        <taxon>Dikarya</taxon>
        <taxon>Ascomycota</taxon>
        <taxon>Pezizomycotina</taxon>
        <taxon>Leotiomycetes</taxon>
        <taxon>Helotiales</taxon>
        <taxon>Sclerotiniaceae</taxon>
        <taxon>Botrytis</taxon>
    </lineage>
</organism>
<feature type="compositionally biased region" description="Basic residues" evidence="1">
    <location>
        <begin position="192"/>
        <end position="205"/>
    </location>
</feature>
<dbReference type="EMBL" id="PQXM01000070">
    <property type="protein sequence ID" value="TGO78334.1"/>
    <property type="molecule type" value="Genomic_DNA"/>
</dbReference>
<accession>A0A4Z1JYT1</accession>
<proteinExistence type="predicted"/>